<gene>
    <name evidence="1" type="ORF">NA56DRAFT_710361</name>
</gene>
<dbReference type="Proteomes" id="UP000235672">
    <property type="component" value="Unassembled WGS sequence"/>
</dbReference>
<keyword evidence="2" id="KW-1185">Reference proteome</keyword>
<proteinExistence type="predicted"/>
<evidence type="ECO:0000313" key="1">
    <source>
        <dbReference type="EMBL" id="PMD14920.1"/>
    </source>
</evidence>
<dbReference type="EMBL" id="KZ613517">
    <property type="protein sequence ID" value="PMD14920.1"/>
    <property type="molecule type" value="Genomic_DNA"/>
</dbReference>
<organism evidence="1 2">
    <name type="scientific">Hyaloscypha hepaticicola</name>
    <dbReference type="NCBI Taxonomy" id="2082293"/>
    <lineage>
        <taxon>Eukaryota</taxon>
        <taxon>Fungi</taxon>
        <taxon>Dikarya</taxon>
        <taxon>Ascomycota</taxon>
        <taxon>Pezizomycotina</taxon>
        <taxon>Leotiomycetes</taxon>
        <taxon>Helotiales</taxon>
        <taxon>Hyaloscyphaceae</taxon>
        <taxon>Hyaloscypha</taxon>
    </lineage>
</organism>
<evidence type="ECO:0000313" key="2">
    <source>
        <dbReference type="Proteomes" id="UP000235672"/>
    </source>
</evidence>
<sequence>MEIDVDKAITGMGDSSARDFDLEACPRIQQMTSATLAFYNRVKAKPIRDLSNSFMPVAMQGPVSDHSVLWVEGIILQFKLSSGYTRFPGPLGEFASDVYYWEQQSSPTPSKSKGRDFLLVSVLGDRFSGLRLDLLHLFWDDGIPFRAGVASIDIPPYNTKGFWEACNATLCRFWFGELYAKST</sequence>
<reference evidence="1 2" key="1">
    <citation type="submission" date="2016-05" db="EMBL/GenBank/DDBJ databases">
        <title>A degradative enzymes factory behind the ericoid mycorrhizal symbiosis.</title>
        <authorList>
            <consortium name="DOE Joint Genome Institute"/>
            <person name="Martino E."/>
            <person name="Morin E."/>
            <person name="Grelet G."/>
            <person name="Kuo A."/>
            <person name="Kohler A."/>
            <person name="Daghino S."/>
            <person name="Barry K."/>
            <person name="Choi C."/>
            <person name="Cichocki N."/>
            <person name="Clum A."/>
            <person name="Copeland A."/>
            <person name="Hainaut M."/>
            <person name="Haridas S."/>
            <person name="Labutti K."/>
            <person name="Lindquist E."/>
            <person name="Lipzen A."/>
            <person name="Khouja H.-R."/>
            <person name="Murat C."/>
            <person name="Ohm R."/>
            <person name="Olson A."/>
            <person name="Spatafora J."/>
            <person name="Veneault-Fourrey C."/>
            <person name="Henrissat B."/>
            <person name="Grigoriev I."/>
            <person name="Martin F."/>
            <person name="Perotto S."/>
        </authorList>
    </citation>
    <scope>NUCLEOTIDE SEQUENCE [LARGE SCALE GENOMIC DNA]</scope>
    <source>
        <strain evidence="1 2">UAMH 7357</strain>
    </source>
</reference>
<dbReference type="AlphaFoldDB" id="A0A2J6PLN6"/>
<accession>A0A2J6PLN6</accession>
<protein>
    <submittedName>
        <fullName evidence="1">Uncharacterized protein</fullName>
    </submittedName>
</protein>
<name>A0A2J6PLN6_9HELO</name>